<keyword evidence="2" id="KW-1185">Reference proteome</keyword>
<sequence>MVFGFSGMGSISVSWLGLAQWGDSCWVHWGGGLMGFESELIGGWDYFILWRLWLPSLFGPCRPLFCTWPPPWMRMGVVGDWGRGLGPGQGHSGSGTSPG</sequence>
<gene>
    <name evidence="1" type="ORF">ILYODFUR_025958</name>
</gene>
<name>A0ABV0TY53_9TELE</name>
<reference evidence="1 2" key="1">
    <citation type="submission" date="2021-06" db="EMBL/GenBank/DDBJ databases">
        <authorList>
            <person name="Palmer J.M."/>
        </authorList>
    </citation>
    <scope>NUCLEOTIDE SEQUENCE [LARGE SCALE GENOMIC DNA]</scope>
    <source>
        <strain evidence="2">if_2019</strain>
        <tissue evidence="1">Muscle</tissue>
    </source>
</reference>
<organism evidence="1 2">
    <name type="scientific">Ilyodon furcidens</name>
    <name type="common">goldbreast splitfin</name>
    <dbReference type="NCBI Taxonomy" id="33524"/>
    <lineage>
        <taxon>Eukaryota</taxon>
        <taxon>Metazoa</taxon>
        <taxon>Chordata</taxon>
        <taxon>Craniata</taxon>
        <taxon>Vertebrata</taxon>
        <taxon>Euteleostomi</taxon>
        <taxon>Actinopterygii</taxon>
        <taxon>Neopterygii</taxon>
        <taxon>Teleostei</taxon>
        <taxon>Neoteleostei</taxon>
        <taxon>Acanthomorphata</taxon>
        <taxon>Ovalentaria</taxon>
        <taxon>Atherinomorphae</taxon>
        <taxon>Cyprinodontiformes</taxon>
        <taxon>Goodeidae</taxon>
        <taxon>Ilyodon</taxon>
    </lineage>
</organism>
<accession>A0ABV0TY53</accession>
<evidence type="ECO:0000313" key="2">
    <source>
        <dbReference type="Proteomes" id="UP001482620"/>
    </source>
</evidence>
<dbReference type="EMBL" id="JAHRIQ010049571">
    <property type="protein sequence ID" value="MEQ2237721.1"/>
    <property type="molecule type" value="Genomic_DNA"/>
</dbReference>
<comment type="caution">
    <text evidence="1">The sequence shown here is derived from an EMBL/GenBank/DDBJ whole genome shotgun (WGS) entry which is preliminary data.</text>
</comment>
<protein>
    <submittedName>
        <fullName evidence="1">Uncharacterized protein</fullName>
    </submittedName>
</protein>
<dbReference type="Proteomes" id="UP001482620">
    <property type="component" value="Unassembled WGS sequence"/>
</dbReference>
<proteinExistence type="predicted"/>
<evidence type="ECO:0000313" key="1">
    <source>
        <dbReference type="EMBL" id="MEQ2237721.1"/>
    </source>
</evidence>